<evidence type="ECO:0000256" key="1">
    <source>
        <dbReference type="SAM" id="Phobius"/>
    </source>
</evidence>
<proteinExistence type="predicted"/>
<protein>
    <submittedName>
        <fullName evidence="2">NADH dehydrogenase subunit 2</fullName>
    </submittedName>
</protein>
<feature type="transmembrane region" description="Helical" evidence="1">
    <location>
        <begin position="232"/>
        <end position="252"/>
    </location>
</feature>
<dbReference type="EMBL" id="MH536513">
    <property type="protein sequence ID" value="AYH51418.1"/>
    <property type="molecule type" value="Genomic_DNA"/>
</dbReference>
<name>A0A6J3YMH8_9TREM</name>
<feature type="transmembrane region" description="Helical" evidence="1">
    <location>
        <begin position="46"/>
        <end position="73"/>
    </location>
</feature>
<geneLocation type="mitochondrion" evidence="2"/>
<keyword evidence="1" id="KW-1133">Transmembrane helix</keyword>
<feature type="transmembrane region" description="Helical" evidence="1">
    <location>
        <begin position="191"/>
        <end position="212"/>
    </location>
</feature>
<gene>
    <name evidence="2" type="primary">ND2</name>
</gene>
<feature type="transmembrane region" description="Helical" evidence="1">
    <location>
        <begin position="139"/>
        <end position="162"/>
    </location>
</feature>
<feature type="transmembrane region" description="Helical" evidence="1">
    <location>
        <begin position="111"/>
        <end position="132"/>
    </location>
</feature>
<accession>A0A6J3YMH8</accession>
<feature type="transmembrane region" description="Helical" evidence="1">
    <location>
        <begin position="168"/>
        <end position="186"/>
    </location>
</feature>
<evidence type="ECO:0000313" key="2">
    <source>
        <dbReference type="EMBL" id="AYH51418.1"/>
    </source>
</evidence>
<keyword evidence="1" id="KW-0472">Membrane</keyword>
<feature type="transmembrane region" description="Helical" evidence="1">
    <location>
        <begin position="80"/>
        <end position="105"/>
    </location>
</feature>
<organism evidence="2">
    <name type="scientific">Tylodelphys immer</name>
    <dbReference type="NCBI Taxonomy" id="1702215"/>
    <lineage>
        <taxon>Eukaryota</taxon>
        <taxon>Metazoa</taxon>
        <taxon>Spiralia</taxon>
        <taxon>Lophotrochozoa</taxon>
        <taxon>Platyhelminthes</taxon>
        <taxon>Trematoda</taxon>
        <taxon>Digenea</taxon>
        <taxon>Diplostomida</taxon>
        <taxon>Diplostomoidea</taxon>
        <taxon>Diplostomidae</taxon>
        <taxon>Tylodelphys</taxon>
    </lineage>
</organism>
<feature type="transmembrane region" description="Helical" evidence="1">
    <location>
        <begin position="7"/>
        <end position="34"/>
    </location>
</feature>
<dbReference type="AlphaFoldDB" id="A0A6J3YMH8"/>
<feature type="transmembrane region" description="Helical" evidence="1">
    <location>
        <begin position="259"/>
        <end position="277"/>
    </location>
</feature>
<keyword evidence="1" id="KW-0812">Transmembrane</keyword>
<reference evidence="2" key="1">
    <citation type="journal article" date="2018" name="Int. J. Parasitol.">
        <title>Validity of the Diplostomoidea and Diplostomida (Digenea, Platyhelminthes) upheld in phylogenomic analysis.</title>
        <authorList>
            <person name="Locke S.A."/>
            <person name="Van Dam A."/>
            <person name="Caffara M."/>
            <person name="Pinto H.A."/>
            <person name="Lopez-Hernandez D."/>
            <person name="Blanar C.A."/>
        </authorList>
    </citation>
    <scope>NUCLEOTIDE SEQUENCE</scope>
    <source>
        <strain evidence="2">Di.IN.Gi.MTL.1.7</strain>
    </source>
</reference>
<keyword evidence="2" id="KW-0496">Mitochondrion</keyword>
<sequence length="303" mass="35189">MRGVLSVLFSLSGVIFFSLCLLFSGDLVFFWLFLELMGLSLIPSFFYIYSGVSFYTLFIYIVVSSLSSSFMLIGIINEDLILFFVLGFLVKFGVFPFFGWVYSVVLGSNGLVVWLLSTFVKVPFVYICFFLCGLSSVGYFSVGMLCVFTFFLVSCFFWVYNYSWRCCWAHMMVSSSSVLVLMSFVVSLDLLFWFFFIYILWSSLTVFFLFFIDSCGLDLVSGFLDSSFSFGYYFWFGFVFLLLATPISLSLFYKVFSSFCIYSCGFFVLVFWVLYSLSEQFFFFKYLISSYVSKFSFSWFSIL</sequence>